<protein>
    <submittedName>
        <fullName evidence="5">Uncharacterized protein</fullName>
    </submittedName>
</protein>
<dbReference type="InterPro" id="IPR026564">
    <property type="entry name" value="Transcrip_reg_TACO1-like_dom3"/>
</dbReference>
<dbReference type="InterPro" id="IPR017856">
    <property type="entry name" value="Integrase-like_N"/>
</dbReference>
<dbReference type="PANTHER" id="PTHR12532:SF0">
    <property type="entry name" value="TRANSLATIONAL ACTIVATOR OF CYTOCHROME C OXIDASE 1"/>
    <property type="match status" value="1"/>
</dbReference>
<dbReference type="InterPro" id="IPR002876">
    <property type="entry name" value="Transcrip_reg_TACO1-like"/>
</dbReference>
<dbReference type="Gene3D" id="1.10.10.200">
    <property type="match status" value="1"/>
</dbReference>
<organism evidence="5 6">
    <name type="scientific">Amanita muscaria (strain Koide BX008)</name>
    <dbReference type="NCBI Taxonomy" id="946122"/>
    <lineage>
        <taxon>Eukaryota</taxon>
        <taxon>Fungi</taxon>
        <taxon>Dikarya</taxon>
        <taxon>Basidiomycota</taxon>
        <taxon>Agaricomycotina</taxon>
        <taxon>Agaricomycetes</taxon>
        <taxon>Agaricomycetidae</taxon>
        <taxon>Agaricales</taxon>
        <taxon>Pluteineae</taxon>
        <taxon>Amanitaceae</taxon>
        <taxon>Amanita</taxon>
    </lineage>
</organism>
<dbReference type="Pfam" id="PF01709">
    <property type="entry name" value="Transcrip_reg"/>
    <property type="match status" value="1"/>
</dbReference>
<dbReference type="Gene3D" id="3.30.70.980">
    <property type="match status" value="2"/>
</dbReference>
<proteinExistence type="inferred from homology"/>
<dbReference type="GO" id="GO:0005739">
    <property type="term" value="C:mitochondrion"/>
    <property type="evidence" value="ECO:0007669"/>
    <property type="project" value="UniProtKB-SubCell"/>
</dbReference>
<dbReference type="InterPro" id="IPR049083">
    <property type="entry name" value="TACO1_YebC_N"/>
</dbReference>
<reference evidence="5 6" key="1">
    <citation type="submission" date="2014-04" db="EMBL/GenBank/DDBJ databases">
        <title>Evolutionary Origins and Diversification of the Mycorrhizal Mutualists.</title>
        <authorList>
            <consortium name="DOE Joint Genome Institute"/>
            <consortium name="Mycorrhizal Genomics Consortium"/>
            <person name="Kohler A."/>
            <person name="Kuo A."/>
            <person name="Nagy L.G."/>
            <person name="Floudas D."/>
            <person name="Copeland A."/>
            <person name="Barry K.W."/>
            <person name="Cichocki N."/>
            <person name="Veneault-Fourrey C."/>
            <person name="LaButti K."/>
            <person name="Lindquist E.A."/>
            <person name="Lipzen A."/>
            <person name="Lundell T."/>
            <person name="Morin E."/>
            <person name="Murat C."/>
            <person name="Riley R."/>
            <person name="Ohm R."/>
            <person name="Sun H."/>
            <person name="Tunlid A."/>
            <person name="Henrissat B."/>
            <person name="Grigoriev I.V."/>
            <person name="Hibbett D.S."/>
            <person name="Martin F."/>
        </authorList>
    </citation>
    <scope>NUCLEOTIDE SEQUENCE [LARGE SCALE GENOMIC DNA]</scope>
    <source>
        <strain evidence="5 6">Koide BX008</strain>
    </source>
</reference>
<evidence type="ECO:0000256" key="2">
    <source>
        <dbReference type="ARBA" id="ARBA00008724"/>
    </source>
</evidence>
<dbReference type="HOGENOM" id="CLU_062974_1_0_1"/>
<keyword evidence="6" id="KW-1185">Reference proteome</keyword>
<evidence type="ECO:0000259" key="4">
    <source>
        <dbReference type="Pfam" id="PF20772"/>
    </source>
</evidence>
<dbReference type="FunCoup" id="A0A0C2X3B5">
    <property type="interactions" value="239"/>
</dbReference>
<comment type="similarity">
    <text evidence="2">Belongs to the TACO1 family.</text>
</comment>
<evidence type="ECO:0000259" key="3">
    <source>
        <dbReference type="Pfam" id="PF01709"/>
    </source>
</evidence>
<evidence type="ECO:0000313" key="6">
    <source>
        <dbReference type="Proteomes" id="UP000054549"/>
    </source>
</evidence>
<dbReference type="InParanoid" id="A0A0C2X3B5"/>
<dbReference type="OrthoDB" id="2017544at2759"/>
<feature type="domain" description="TACO1/YebC-like second and third" evidence="3">
    <location>
        <begin position="107"/>
        <end position="268"/>
    </location>
</feature>
<accession>A0A0C2X3B5</accession>
<dbReference type="FunFam" id="1.10.10.200:FF:000002">
    <property type="entry name" value="Probable transcriptional regulatory protein CLM62_37755"/>
    <property type="match status" value="1"/>
</dbReference>
<name>A0A0C2X3B5_AMAMK</name>
<dbReference type="STRING" id="946122.A0A0C2X3B5"/>
<dbReference type="SUPFAM" id="SSF75625">
    <property type="entry name" value="YebC-like"/>
    <property type="match status" value="1"/>
</dbReference>
<dbReference type="HAMAP" id="MF_00693">
    <property type="entry name" value="Transcrip_reg_TACO1"/>
    <property type="match status" value="1"/>
</dbReference>
<sequence length="271" mass="29942">MLKIYRFTCAPLLLRRSLSQTNSNSAGHNKWSKIKQKKGIMDAHKGAIYGKISRDVALAVHNGGSTDPALNLQLAAVLKRAKEQNVPRDNIERALAKAKSAGGRVGETSTYEALAHNSVGLVIECLTDNANRTIHSIREVLTDHNARFTPVKYMFMRRGFVKIALKTCASEEEWIEKIIDTALENGAEDFERVTSSSGSTEIELECQPNTLAKVTEALGTLSECELLESQLIYKPIESSDASNDIENKISHLVEDLEANEDTLRVWTSLDA</sequence>
<dbReference type="InterPro" id="IPR029072">
    <property type="entry name" value="YebC-like"/>
</dbReference>
<dbReference type="AlphaFoldDB" id="A0A0C2X3B5"/>
<evidence type="ECO:0000256" key="1">
    <source>
        <dbReference type="ARBA" id="ARBA00004173"/>
    </source>
</evidence>
<dbReference type="EMBL" id="KN818228">
    <property type="protein sequence ID" value="KIL68647.1"/>
    <property type="molecule type" value="Genomic_DNA"/>
</dbReference>
<dbReference type="InterPro" id="IPR048300">
    <property type="entry name" value="TACO1_YebC-like_2nd/3rd_dom"/>
</dbReference>
<feature type="domain" description="TACO1/YebC-like N-terminal" evidence="4">
    <location>
        <begin position="29"/>
        <end position="100"/>
    </location>
</feature>
<gene>
    <name evidence="5" type="ORF">M378DRAFT_158486</name>
</gene>
<comment type="subcellular location">
    <subcellularLocation>
        <location evidence="1">Mitochondrion</location>
    </subcellularLocation>
</comment>
<dbReference type="Pfam" id="PF20772">
    <property type="entry name" value="TACO1_YebC_N"/>
    <property type="match status" value="1"/>
</dbReference>
<dbReference type="PANTHER" id="PTHR12532">
    <property type="entry name" value="TRANSLATIONAL ACTIVATOR OF CYTOCHROME C OXIDASE 1"/>
    <property type="match status" value="1"/>
</dbReference>
<evidence type="ECO:0000313" key="5">
    <source>
        <dbReference type="EMBL" id="KIL68647.1"/>
    </source>
</evidence>
<dbReference type="Proteomes" id="UP000054549">
    <property type="component" value="Unassembled WGS sequence"/>
</dbReference>